<sequence>MIKARIKLKSGETVTKEFEDRDALIRFLNEGHELIRALEK</sequence>
<dbReference type="RefSeq" id="WP_002084162.1">
    <property type="nucleotide sequence ID" value="NZ_KB976014.1"/>
</dbReference>
<evidence type="ECO:0000313" key="2">
    <source>
        <dbReference type="Proteomes" id="UP000014060"/>
    </source>
</evidence>
<name>A0ABC9SQM7_BACCE</name>
<proteinExistence type="predicted"/>
<accession>A0ABC9SQM7</accession>
<dbReference type="EMBL" id="AHCJ01000083">
    <property type="protein sequence ID" value="EOQ57864.1"/>
    <property type="molecule type" value="Genomic_DNA"/>
</dbReference>
<organism evidence="1 2">
    <name type="scientific">Bacillus cereus TIAC219</name>
    <dbReference type="NCBI Taxonomy" id="718222"/>
    <lineage>
        <taxon>Bacteria</taxon>
        <taxon>Bacillati</taxon>
        <taxon>Bacillota</taxon>
        <taxon>Bacilli</taxon>
        <taxon>Bacillales</taxon>
        <taxon>Bacillaceae</taxon>
        <taxon>Bacillus</taxon>
        <taxon>Bacillus cereus group</taxon>
    </lineage>
</organism>
<comment type="caution">
    <text evidence="1">The sequence shown here is derived from an EMBL/GenBank/DDBJ whole genome shotgun (WGS) entry which is preliminary data.</text>
</comment>
<reference evidence="1 2" key="1">
    <citation type="submission" date="2013-01" db="EMBL/GenBank/DDBJ databases">
        <title>The Genome Sequence of Bacillus cereus TIAC219.</title>
        <authorList>
            <consortium name="The Broad Institute Genome Sequencing Platform"/>
            <consortium name="The Broad Institute Genome Sequencing Center for Infectious Disease"/>
            <person name="Feldgarden M."/>
            <person name="Van der Auwera G.A."/>
            <person name="Mahillon J."/>
            <person name="Duprez V."/>
            <person name="Timmery S."/>
            <person name="Mattelet C."/>
            <person name="Dierick K."/>
            <person name="Sun M."/>
            <person name="Yu Z."/>
            <person name="Zhu L."/>
            <person name="Hu X."/>
            <person name="Shank E.B."/>
            <person name="Swiecicka I."/>
            <person name="Hansen B.M."/>
            <person name="Andrup L."/>
            <person name="Walker B."/>
            <person name="Young S.K."/>
            <person name="Zeng Q."/>
            <person name="Gargeya S."/>
            <person name="Fitzgerald M."/>
            <person name="Haas B."/>
            <person name="Abouelleil A."/>
            <person name="Alvarado L."/>
            <person name="Arachchi H.M."/>
            <person name="Berlin A.M."/>
            <person name="Chapman S.B."/>
            <person name="Dewar J."/>
            <person name="Goldberg J."/>
            <person name="Griggs A."/>
            <person name="Gujja S."/>
            <person name="Hansen M."/>
            <person name="Howarth C."/>
            <person name="Imamovic A."/>
            <person name="Larimer J."/>
            <person name="McCowan C."/>
            <person name="Murphy C."/>
            <person name="Neiman D."/>
            <person name="Pearson M."/>
            <person name="Priest M."/>
            <person name="Roberts A."/>
            <person name="Saif S."/>
            <person name="Shea T."/>
            <person name="Sisk P."/>
            <person name="Sykes S."/>
            <person name="Wortman J."/>
            <person name="Nusbaum C."/>
            <person name="Birren B."/>
        </authorList>
    </citation>
    <scope>NUCLEOTIDE SEQUENCE [LARGE SCALE GENOMIC DNA]</scope>
    <source>
        <strain evidence="1 2">TIAC219</strain>
    </source>
</reference>
<dbReference type="Proteomes" id="UP000014060">
    <property type="component" value="Unassembled WGS sequence"/>
</dbReference>
<protein>
    <submittedName>
        <fullName evidence="1">Uncharacterized protein</fullName>
    </submittedName>
</protein>
<evidence type="ECO:0000313" key="1">
    <source>
        <dbReference type="EMBL" id="EOQ57864.1"/>
    </source>
</evidence>
<dbReference type="AlphaFoldDB" id="A0ABC9SQM7"/>
<gene>
    <name evidence="1" type="ORF">IAY_06222</name>
</gene>